<feature type="region of interest" description="Disordered" evidence="3">
    <location>
        <begin position="422"/>
        <end position="521"/>
    </location>
</feature>
<dbReference type="PROSITE" id="PS50888">
    <property type="entry name" value="BHLH"/>
    <property type="match status" value="1"/>
</dbReference>
<dbReference type="GO" id="GO:0046983">
    <property type="term" value="F:protein dimerization activity"/>
    <property type="evidence" value="ECO:0007669"/>
    <property type="project" value="InterPro"/>
</dbReference>
<name>A0A6G1G6E9_9PEZI</name>
<dbReference type="GO" id="GO:0090575">
    <property type="term" value="C:RNA polymerase II transcription regulator complex"/>
    <property type="evidence" value="ECO:0007669"/>
    <property type="project" value="TreeGrafter"/>
</dbReference>
<evidence type="ECO:0000256" key="1">
    <source>
        <dbReference type="ARBA" id="ARBA00023125"/>
    </source>
</evidence>
<gene>
    <name evidence="5 7" type="ORF">P152DRAFT_501047</name>
</gene>
<sequence length="521" mass="55798">METAVTTMTDRTRQNGPAQPPQSQRISTLPPITALTGSLPPPELSPGIPRPVSDARDSGNWSISQSKHSSTVSNPLGGLQLQSILNAEESPSRSSAPETPHSARGSAHQPVPTPHVSTWTSDPRASADAASVLADSRRSSVDSRVNNGFHHLSIGPTSPYASENPSRTSLTSALARERGITGAPINGNPLSPTQPMMRNRAQVQPRRAPVIHPNPRSVSGMPDPTAAAPTKGFAWAFPDHPEPDDRRDSSSGDSLDPSIPSRQNSFAASVNSNTFTDGVLPAGQRRFDEDIPTHHHSMQHRAIANLQQAEQGANAGPGNYSRTPALRVSHKMAERKRRSEMKQLFDELNAILPNSPGGKSSKWEVLTKSIDHIRSLKVGDAHLRRDHDRLADTTRHLEDENRHLRAEIHALWQHAHRNDPSVSPASFGPFTNVAAHEPSAPVVNGGGPRQGPHPPPPSQQPHPQQAGQTPGVSPPQAPLPQGAAPPQQSVTGSWNGVNGAVGPSAMQGVEFQSPRIGYEHR</sequence>
<organism evidence="5">
    <name type="scientific">Eremomyces bilateralis CBS 781.70</name>
    <dbReference type="NCBI Taxonomy" id="1392243"/>
    <lineage>
        <taxon>Eukaryota</taxon>
        <taxon>Fungi</taxon>
        <taxon>Dikarya</taxon>
        <taxon>Ascomycota</taxon>
        <taxon>Pezizomycotina</taxon>
        <taxon>Dothideomycetes</taxon>
        <taxon>Dothideomycetes incertae sedis</taxon>
        <taxon>Eremomycetales</taxon>
        <taxon>Eremomycetaceae</taxon>
        <taxon>Eremomyces</taxon>
    </lineage>
</organism>
<dbReference type="InterPro" id="IPR011598">
    <property type="entry name" value="bHLH_dom"/>
</dbReference>
<protein>
    <recommendedName>
        <fullName evidence="4">BHLH domain-containing protein</fullName>
    </recommendedName>
</protein>
<reference evidence="7" key="2">
    <citation type="submission" date="2020-04" db="EMBL/GenBank/DDBJ databases">
        <authorList>
            <consortium name="NCBI Genome Project"/>
        </authorList>
    </citation>
    <scope>NUCLEOTIDE SEQUENCE</scope>
    <source>
        <strain evidence="7">CBS 781.70</strain>
    </source>
</reference>
<dbReference type="GO" id="GO:0003700">
    <property type="term" value="F:DNA-binding transcription factor activity"/>
    <property type="evidence" value="ECO:0007669"/>
    <property type="project" value="TreeGrafter"/>
</dbReference>
<evidence type="ECO:0000313" key="6">
    <source>
        <dbReference type="Proteomes" id="UP000504638"/>
    </source>
</evidence>
<dbReference type="PANTHER" id="PTHR10328">
    <property type="entry name" value="PROTEIN MAX MYC-ASSOCIATED FACTOR X"/>
    <property type="match status" value="1"/>
</dbReference>
<accession>A0A6G1G6E9</accession>
<feature type="compositionally biased region" description="Polar residues" evidence="3">
    <location>
        <begin position="59"/>
        <end position="85"/>
    </location>
</feature>
<feature type="compositionally biased region" description="Low complexity" evidence="3">
    <location>
        <begin position="461"/>
        <end position="471"/>
    </location>
</feature>
<feature type="domain" description="BHLH" evidence="4">
    <location>
        <begin position="325"/>
        <end position="376"/>
    </location>
</feature>
<reference evidence="7" key="3">
    <citation type="submission" date="2025-04" db="UniProtKB">
        <authorList>
            <consortium name="RefSeq"/>
        </authorList>
    </citation>
    <scope>IDENTIFICATION</scope>
    <source>
        <strain evidence="7">CBS 781.70</strain>
    </source>
</reference>
<feature type="region of interest" description="Disordered" evidence="3">
    <location>
        <begin position="1"/>
        <end position="280"/>
    </location>
</feature>
<feature type="compositionally biased region" description="Low complexity" evidence="3">
    <location>
        <begin position="479"/>
        <end position="488"/>
    </location>
</feature>
<evidence type="ECO:0000256" key="3">
    <source>
        <dbReference type="SAM" id="MobiDB-lite"/>
    </source>
</evidence>
<proteinExistence type="predicted"/>
<feature type="compositionally biased region" description="Polar residues" evidence="3">
    <location>
        <begin position="262"/>
        <end position="276"/>
    </location>
</feature>
<evidence type="ECO:0000259" key="4">
    <source>
        <dbReference type="PROSITE" id="PS50888"/>
    </source>
</evidence>
<feature type="compositionally biased region" description="Low complexity" evidence="3">
    <location>
        <begin position="251"/>
        <end position="261"/>
    </location>
</feature>
<feature type="compositionally biased region" description="Low complexity" evidence="3">
    <location>
        <begin position="87"/>
        <end position="98"/>
    </location>
</feature>
<dbReference type="EMBL" id="ML975154">
    <property type="protein sequence ID" value="KAF1813647.1"/>
    <property type="molecule type" value="Genomic_DNA"/>
</dbReference>
<dbReference type="Proteomes" id="UP000504638">
    <property type="component" value="Unplaced"/>
</dbReference>
<feature type="compositionally biased region" description="Pro residues" evidence="3">
    <location>
        <begin position="451"/>
        <end position="460"/>
    </location>
</feature>
<evidence type="ECO:0000313" key="7">
    <source>
        <dbReference type="RefSeq" id="XP_033535278.1"/>
    </source>
</evidence>
<evidence type="ECO:0000256" key="2">
    <source>
        <dbReference type="ARBA" id="ARBA00023242"/>
    </source>
</evidence>
<keyword evidence="2" id="KW-0539">Nucleus</keyword>
<dbReference type="Pfam" id="PF00010">
    <property type="entry name" value="HLH"/>
    <property type="match status" value="1"/>
</dbReference>
<feature type="compositionally biased region" description="Basic and acidic residues" evidence="3">
    <location>
        <begin position="239"/>
        <end position="250"/>
    </location>
</feature>
<dbReference type="AlphaFoldDB" id="A0A6G1G6E9"/>
<dbReference type="InterPro" id="IPR036638">
    <property type="entry name" value="HLH_DNA-bd_sf"/>
</dbReference>
<dbReference type="GO" id="GO:0045944">
    <property type="term" value="P:positive regulation of transcription by RNA polymerase II"/>
    <property type="evidence" value="ECO:0007669"/>
    <property type="project" value="TreeGrafter"/>
</dbReference>
<dbReference type="OrthoDB" id="8964853at2759"/>
<dbReference type="GO" id="GO:0003677">
    <property type="term" value="F:DNA binding"/>
    <property type="evidence" value="ECO:0007669"/>
    <property type="project" value="UniProtKB-KW"/>
</dbReference>
<reference evidence="5 7" key="1">
    <citation type="submission" date="2020-01" db="EMBL/GenBank/DDBJ databases">
        <authorList>
            <consortium name="DOE Joint Genome Institute"/>
            <person name="Haridas S."/>
            <person name="Albert R."/>
            <person name="Binder M."/>
            <person name="Bloem J."/>
            <person name="Labutti K."/>
            <person name="Salamov A."/>
            <person name="Andreopoulos B."/>
            <person name="Baker S.E."/>
            <person name="Barry K."/>
            <person name="Bills G."/>
            <person name="Bluhm B.H."/>
            <person name="Cannon C."/>
            <person name="Castanera R."/>
            <person name="Culley D.E."/>
            <person name="Daum C."/>
            <person name="Ezra D."/>
            <person name="Gonzalez J.B."/>
            <person name="Henrissat B."/>
            <person name="Kuo A."/>
            <person name="Liang C."/>
            <person name="Lipzen A."/>
            <person name="Lutzoni F."/>
            <person name="Magnuson J."/>
            <person name="Mondo S."/>
            <person name="Nolan M."/>
            <person name="Ohm R."/>
            <person name="Pangilinan J."/>
            <person name="Park H.-J."/>
            <person name="Ramirez L."/>
            <person name="Alfaro M."/>
            <person name="Sun H."/>
            <person name="Tritt A."/>
            <person name="Yoshinaga Y."/>
            <person name="Zwiers L.-H."/>
            <person name="Turgeon B.G."/>
            <person name="Goodwin S.B."/>
            <person name="Spatafora J.W."/>
            <person name="Crous P.W."/>
            <person name="Grigoriev I.V."/>
        </authorList>
    </citation>
    <scope>NUCLEOTIDE SEQUENCE</scope>
    <source>
        <strain evidence="5 7">CBS 781.70</strain>
    </source>
</reference>
<dbReference type="SUPFAM" id="SSF47459">
    <property type="entry name" value="HLH, helix-loop-helix DNA-binding domain"/>
    <property type="match status" value="1"/>
</dbReference>
<feature type="compositionally biased region" description="Low complexity" evidence="3">
    <location>
        <begin position="124"/>
        <end position="134"/>
    </location>
</feature>
<dbReference type="RefSeq" id="XP_033535278.1">
    <property type="nucleotide sequence ID" value="XM_033682315.1"/>
</dbReference>
<dbReference type="Gene3D" id="4.10.280.10">
    <property type="entry name" value="Helix-loop-helix DNA-binding domain"/>
    <property type="match status" value="1"/>
</dbReference>
<dbReference type="GeneID" id="54422885"/>
<keyword evidence="1" id="KW-0238">DNA-binding</keyword>
<feature type="compositionally biased region" description="Polar residues" evidence="3">
    <location>
        <begin position="155"/>
        <end position="172"/>
    </location>
</feature>
<dbReference type="SMART" id="SM00353">
    <property type="entry name" value="HLH"/>
    <property type="match status" value="1"/>
</dbReference>
<keyword evidence="6" id="KW-1185">Reference proteome</keyword>
<evidence type="ECO:0000313" key="5">
    <source>
        <dbReference type="EMBL" id="KAF1813647.1"/>
    </source>
</evidence>
<feature type="compositionally biased region" description="Polar residues" evidence="3">
    <location>
        <begin position="1"/>
        <end position="27"/>
    </location>
</feature>
<dbReference type="PANTHER" id="PTHR10328:SF15">
    <property type="entry name" value="BHLH TRANSCRIPTION FACTOR"/>
    <property type="match status" value="1"/>
</dbReference>